<name>A0A835CH17_9FABA</name>
<gene>
    <name evidence="1" type="ORF">G2W53_008452</name>
</gene>
<dbReference type="Proteomes" id="UP000634136">
    <property type="component" value="Unassembled WGS sequence"/>
</dbReference>
<keyword evidence="2" id="KW-1185">Reference proteome</keyword>
<proteinExistence type="predicted"/>
<comment type="caution">
    <text evidence="1">The sequence shown here is derived from an EMBL/GenBank/DDBJ whole genome shotgun (WGS) entry which is preliminary data.</text>
</comment>
<evidence type="ECO:0000313" key="2">
    <source>
        <dbReference type="Proteomes" id="UP000634136"/>
    </source>
</evidence>
<accession>A0A835CH17</accession>
<organism evidence="1 2">
    <name type="scientific">Senna tora</name>
    <dbReference type="NCBI Taxonomy" id="362788"/>
    <lineage>
        <taxon>Eukaryota</taxon>
        <taxon>Viridiplantae</taxon>
        <taxon>Streptophyta</taxon>
        <taxon>Embryophyta</taxon>
        <taxon>Tracheophyta</taxon>
        <taxon>Spermatophyta</taxon>
        <taxon>Magnoliopsida</taxon>
        <taxon>eudicotyledons</taxon>
        <taxon>Gunneridae</taxon>
        <taxon>Pentapetalae</taxon>
        <taxon>rosids</taxon>
        <taxon>fabids</taxon>
        <taxon>Fabales</taxon>
        <taxon>Fabaceae</taxon>
        <taxon>Caesalpinioideae</taxon>
        <taxon>Cassia clade</taxon>
        <taxon>Senna</taxon>
    </lineage>
</organism>
<reference evidence="1" key="1">
    <citation type="submission" date="2020-09" db="EMBL/GenBank/DDBJ databases">
        <title>Genome-Enabled Discovery of Anthraquinone Biosynthesis in Senna tora.</title>
        <authorList>
            <person name="Kang S.-H."/>
            <person name="Pandey R.P."/>
            <person name="Lee C.-M."/>
            <person name="Sim J.-S."/>
            <person name="Jeong J.-T."/>
            <person name="Choi B.-S."/>
            <person name="Jung M."/>
            <person name="Ginzburg D."/>
            <person name="Zhao K."/>
            <person name="Won S.Y."/>
            <person name="Oh T.-J."/>
            <person name="Yu Y."/>
            <person name="Kim N.-H."/>
            <person name="Lee O.R."/>
            <person name="Lee T.-H."/>
            <person name="Bashyal P."/>
            <person name="Kim T.-S."/>
            <person name="Lee W.-H."/>
            <person name="Kawkins C."/>
            <person name="Kim C.-K."/>
            <person name="Kim J.S."/>
            <person name="Ahn B.O."/>
            <person name="Rhee S.Y."/>
            <person name="Sohng J.K."/>
        </authorList>
    </citation>
    <scope>NUCLEOTIDE SEQUENCE</scope>
    <source>
        <tissue evidence="1">Leaf</tissue>
    </source>
</reference>
<dbReference type="EMBL" id="JAAIUW010000003">
    <property type="protein sequence ID" value="KAF7839970.1"/>
    <property type="molecule type" value="Genomic_DNA"/>
</dbReference>
<sequence>MSRKKRCGYSWKIGRDKVAGHVIGVPSPPQ</sequence>
<dbReference type="AlphaFoldDB" id="A0A835CH17"/>
<protein>
    <submittedName>
        <fullName evidence="1">Uncharacterized protein</fullName>
    </submittedName>
</protein>
<evidence type="ECO:0000313" key="1">
    <source>
        <dbReference type="EMBL" id="KAF7839970.1"/>
    </source>
</evidence>